<dbReference type="EMBL" id="AE017194">
    <property type="protein sequence ID" value="AAS39612.1"/>
    <property type="molecule type" value="Genomic_DNA"/>
</dbReference>
<keyword evidence="1" id="KW-1133">Transmembrane helix</keyword>
<protein>
    <submittedName>
        <fullName evidence="2">Uncharacterized protein</fullName>
    </submittedName>
</protein>
<dbReference type="HOGENOM" id="CLU_3401930_0_0_9"/>
<sequence>MILAHKVPLIFVFIFFLFIYISVLIFPVTT</sequence>
<keyword evidence="1" id="KW-0472">Membrane</keyword>
<name>Q73DN3_BACC1</name>
<evidence type="ECO:0000256" key="1">
    <source>
        <dbReference type="SAM" id="Phobius"/>
    </source>
</evidence>
<dbReference type="Proteomes" id="UP000002527">
    <property type="component" value="Chromosome"/>
</dbReference>
<dbReference type="AlphaFoldDB" id="Q73DN3"/>
<evidence type="ECO:0000313" key="2">
    <source>
        <dbReference type="EMBL" id="AAS39612.1"/>
    </source>
</evidence>
<proteinExistence type="predicted"/>
<accession>Q73DN3</accession>
<gene>
    <name evidence="2" type="ordered locus">BCE_0679</name>
</gene>
<feature type="transmembrane region" description="Helical" evidence="1">
    <location>
        <begin position="7"/>
        <end position="28"/>
    </location>
</feature>
<evidence type="ECO:0000313" key="3">
    <source>
        <dbReference type="Proteomes" id="UP000002527"/>
    </source>
</evidence>
<reference evidence="2 3" key="1">
    <citation type="journal article" date="2004" name="Nucleic Acids Res.">
        <title>The genome sequence of Bacillus cereus ATCC 10987 reveals metabolic adaptations and a large plasmid related to Bacillus anthracis pXO1.</title>
        <authorList>
            <person name="Rasko D.A."/>
            <person name="Ravel J."/>
            <person name="Okstad O.A."/>
            <person name="Helgason E."/>
            <person name="Cer R.Z."/>
            <person name="Jiang L."/>
            <person name="Shores K.A."/>
            <person name="Fouts D.E."/>
            <person name="Tourasse N.J."/>
            <person name="Angiuoli S.V."/>
            <person name="Kolonay J."/>
            <person name="Nelson W.C."/>
            <person name="Kolsto A.-B."/>
            <person name="Fraser C.M."/>
            <person name="Read T.D."/>
        </authorList>
    </citation>
    <scope>NUCLEOTIDE SEQUENCE [LARGE SCALE GENOMIC DNA]</scope>
    <source>
        <strain evidence="3">ATCC 10987 / NRS 248</strain>
    </source>
</reference>
<dbReference type="KEGG" id="bca:BCE_0679"/>
<keyword evidence="1" id="KW-0812">Transmembrane</keyword>
<organism evidence="2 3">
    <name type="scientific">Bacillus cereus (strain ATCC 10987 / NRS 248)</name>
    <dbReference type="NCBI Taxonomy" id="222523"/>
    <lineage>
        <taxon>Bacteria</taxon>
        <taxon>Bacillati</taxon>
        <taxon>Bacillota</taxon>
        <taxon>Bacilli</taxon>
        <taxon>Bacillales</taxon>
        <taxon>Bacillaceae</taxon>
        <taxon>Bacillus</taxon>
        <taxon>Bacillus cereus group</taxon>
    </lineage>
</organism>